<dbReference type="OrthoDB" id="92161at2759"/>
<dbReference type="PANTHER" id="PTHR42695:SF5">
    <property type="entry name" value="GLUTAMINE AMIDOTRANSFERASE YLR126C-RELATED"/>
    <property type="match status" value="1"/>
</dbReference>
<dbReference type="CDD" id="cd01741">
    <property type="entry name" value="GATase1_1"/>
    <property type="match status" value="1"/>
</dbReference>
<dbReference type="AlphaFoldDB" id="A0A913X2J4"/>
<dbReference type="InterPro" id="IPR017926">
    <property type="entry name" value="GATASE"/>
</dbReference>
<dbReference type="GO" id="GO:0005829">
    <property type="term" value="C:cytosol"/>
    <property type="evidence" value="ECO:0007669"/>
    <property type="project" value="TreeGrafter"/>
</dbReference>
<keyword evidence="3" id="KW-1185">Reference proteome</keyword>
<dbReference type="PANTHER" id="PTHR42695">
    <property type="entry name" value="GLUTAMINE AMIDOTRANSFERASE YLR126C-RELATED"/>
    <property type="match status" value="1"/>
</dbReference>
<sequence>MKKFGVISCSDDKKWGFSEAIISRYLEFFSLNSEQEQWVGFHATRGEVPLTEDLHKFDGFVISGSISSANDNVEWIVKLLEFIRSAADLSKEKKRPKIVGICFGHQLIAKALGGKVGLNPDKDFVLQTELIEVTIQAFEAESIKGLFDKGPLRAVQSHGECVVELPEGAVSLATSPTCKYEVVQYKENILGFQCHPEMYASEAEELILPHIAKSRKWDAIHVKKSSDSFKMECDYKEIIRVIVEYLNSTLV</sequence>
<dbReference type="OMA" id="IEENFLC"/>
<dbReference type="KEGG" id="epa:110236718"/>
<reference evidence="2" key="1">
    <citation type="submission" date="2022-11" db="UniProtKB">
        <authorList>
            <consortium name="EnsemblMetazoa"/>
        </authorList>
    </citation>
    <scope>IDENTIFICATION</scope>
</reference>
<organism evidence="2 3">
    <name type="scientific">Exaiptasia diaphana</name>
    <name type="common">Tropical sea anemone</name>
    <name type="synonym">Aiptasia pulchella</name>
    <dbReference type="NCBI Taxonomy" id="2652724"/>
    <lineage>
        <taxon>Eukaryota</taxon>
        <taxon>Metazoa</taxon>
        <taxon>Cnidaria</taxon>
        <taxon>Anthozoa</taxon>
        <taxon>Hexacorallia</taxon>
        <taxon>Actiniaria</taxon>
        <taxon>Aiptasiidae</taxon>
        <taxon>Exaiptasia</taxon>
    </lineage>
</organism>
<evidence type="ECO:0000313" key="2">
    <source>
        <dbReference type="EnsemblMetazoa" id="XP_020897917.1"/>
    </source>
</evidence>
<evidence type="ECO:0000313" key="3">
    <source>
        <dbReference type="Proteomes" id="UP000887567"/>
    </source>
</evidence>
<dbReference type="EnsemblMetazoa" id="XM_021042258.2">
    <property type="protein sequence ID" value="XP_020897917.1"/>
    <property type="gene ID" value="LOC110236718"/>
</dbReference>
<proteinExistence type="predicted"/>
<dbReference type="RefSeq" id="XP_020897917.1">
    <property type="nucleotide sequence ID" value="XM_021042258.2"/>
</dbReference>
<dbReference type="SUPFAM" id="SSF52317">
    <property type="entry name" value="Class I glutamine amidotransferase-like"/>
    <property type="match status" value="1"/>
</dbReference>
<dbReference type="GeneID" id="110236718"/>
<dbReference type="Proteomes" id="UP000887567">
    <property type="component" value="Unplaced"/>
</dbReference>
<dbReference type="InterPro" id="IPR029062">
    <property type="entry name" value="Class_I_gatase-like"/>
</dbReference>
<dbReference type="PROSITE" id="PS51273">
    <property type="entry name" value="GATASE_TYPE_1"/>
    <property type="match status" value="1"/>
</dbReference>
<evidence type="ECO:0000259" key="1">
    <source>
        <dbReference type="Pfam" id="PF00117"/>
    </source>
</evidence>
<dbReference type="Pfam" id="PF00117">
    <property type="entry name" value="GATase"/>
    <property type="match status" value="1"/>
</dbReference>
<accession>A0A913X2J4</accession>
<dbReference type="Gene3D" id="3.40.50.880">
    <property type="match status" value="1"/>
</dbReference>
<dbReference type="InterPro" id="IPR044992">
    <property type="entry name" value="ChyE-like"/>
</dbReference>
<name>A0A913X2J4_EXADI</name>
<protein>
    <recommendedName>
        <fullName evidence="1">Glutamine amidotransferase domain-containing protein</fullName>
    </recommendedName>
</protein>
<feature type="domain" description="Glutamine amidotransferase" evidence="1">
    <location>
        <begin position="53"/>
        <end position="208"/>
    </location>
</feature>